<reference evidence="3" key="1">
    <citation type="submission" date="2023-07" db="EMBL/GenBank/DDBJ databases">
        <title>Genome-based characterization of strain KMM 296 and proposal for reclassification of Cobetia litoralis and Cobetia pacifica, and emended description of the species Cobetia amphilecti and Cobetia marina.</title>
        <authorList>
            <person name="Balabanova L."/>
            <person name="Nedashkovskaya O."/>
        </authorList>
    </citation>
    <scope>NUCLEOTIDE SEQUENCE [LARGE SCALE GENOMIC DNA]</scope>
    <source>
        <strain evidence="3">NRIC 0815</strain>
    </source>
</reference>
<keyword evidence="3" id="KW-1185">Reference proteome</keyword>
<evidence type="ECO:0000259" key="1">
    <source>
        <dbReference type="Pfam" id="PF01832"/>
    </source>
</evidence>
<evidence type="ECO:0000313" key="3">
    <source>
        <dbReference type="Proteomes" id="UP001229025"/>
    </source>
</evidence>
<dbReference type="PANTHER" id="PTHR40572:SF1">
    <property type="entry name" value="PROTEIN BAX"/>
    <property type="match status" value="1"/>
</dbReference>
<dbReference type="PANTHER" id="PTHR40572">
    <property type="entry name" value="PROTEIN BAX"/>
    <property type="match status" value="1"/>
</dbReference>
<evidence type="ECO:0000313" key="2">
    <source>
        <dbReference type="EMBL" id="MDI5883239.1"/>
    </source>
</evidence>
<gene>
    <name evidence="2" type="ORF">QLT01_02580</name>
</gene>
<name>A0ABT6UKK5_9GAMM</name>
<dbReference type="Gene3D" id="1.10.530.10">
    <property type="match status" value="1"/>
</dbReference>
<dbReference type="InterPro" id="IPR002901">
    <property type="entry name" value="MGlyc_endo_b_GlcNAc-like_dom"/>
</dbReference>
<comment type="caution">
    <text evidence="2">The sequence shown here is derived from an EMBL/GenBank/DDBJ whole genome shotgun (WGS) entry which is preliminary data.</text>
</comment>
<organism evidence="2 3">
    <name type="scientific">Cobetia amphilecti</name>
    <dbReference type="NCBI Taxonomy" id="1055104"/>
    <lineage>
        <taxon>Bacteria</taxon>
        <taxon>Pseudomonadati</taxon>
        <taxon>Pseudomonadota</taxon>
        <taxon>Gammaproteobacteria</taxon>
        <taxon>Oceanospirillales</taxon>
        <taxon>Halomonadaceae</taxon>
        <taxon>Cobetia</taxon>
    </lineage>
</organism>
<accession>A0ABT6UKK5</accession>
<sequence>MTYLPFSADWLTGGVRGLPRLSAWAWPRRSWRLSPVRLGSVRLSYVRLVSAALLLVMGLGSMAQAARLDDELLARDKTHQMPDLRPYPAGNQRKVAFFELMIPLVVAENQRIAEQRDWLLAMRKRAGDGGRDYSEREQERLNGLCDQANLPCDVTREDIGVSWTRLLLRIDTLPLDMVLVQAIEESGWGTSGHARDANNLFGMRCFSRGCGIGPPGREYRRFESLEAGIAAYFDNLNSQRSYAELRELRGRLRNAGQPVRAEDLIPTLSAYSTRGNAYFTTLYDLLRWNRGLMRTVRERLAANGALS</sequence>
<feature type="domain" description="Mannosyl-glycoprotein endo-beta-N-acetylglucosamidase-like" evidence="1">
    <location>
        <begin position="172"/>
        <end position="247"/>
    </location>
</feature>
<dbReference type="InterPro" id="IPR053195">
    <property type="entry name" value="Bax-like"/>
</dbReference>
<dbReference type="RefSeq" id="WP_284726276.1">
    <property type="nucleotide sequence ID" value="NZ_JASCSA010000002.1"/>
</dbReference>
<proteinExistence type="predicted"/>
<dbReference type="Pfam" id="PF01832">
    <property type="entry name" value="Glucosaminidase"/>
    <property type="match status" value="1"/>
</dbReference>
<protein>
    <submittedName>
        <fullName evidence="2">Glucosaminidase domain-containing protein</fullName>
    </submittedName>
</protein>
<dbReference type="EMBL" id="JASCSA010000002">
    <property type="protein sequence ID" value="MDI5883239.1"/>
    <property type="molecule type" value="Genomic_DNA"/>
</dbReference>
<dbReference type="Proteomes" id="UP001229025">
    <property type="component" value="Unassembled WGS sequence"/>
</dbReference>